<dbReference type="CDD" id="cd00637">
    <property type="entry name" value="7tm_classA_rhodopsin-like"/>
    <property type="match status" value="1"/>
</dbReference>
<dbReference type="GeneID" id="116308523"/>
<dbReference type="RefSeq" id="XP_031574833.1">
    <property type="nucleotide sequence ID" value="XM_031718973.1"/>
</dbReference>
<feature type="domain" description="G-protein coupled receptors family 1 profile" evidence="8">
    <location>
        <begin position="44"/>
        <end position="487"/>
    </location>
</feature>
<protein>
    <submittedName>
        <fullName evidence="10">Uncharacterized protein LOC116308523</fullName>
    </submittedName>
</protein>
<dbReference type="Pfam" id="PF00001">
    <property type="entry name" value="7tm_1"/>
    <property type="match status" value="1"/>
</dbReference>
<feature type="transmembrane region" description="Helical" evidence="7">
    <location>
        <begin position="62"/>
        <end position="85"/>
    </location>
</feature>
<feature type="transmembrane region" description="Helical" evidence="7">
    <location>
        <begin position="174"/>
        <end position="200"/>
    </location>
</feature>
<sequence>MNYTSCPPVVMPSHYSQELLRHDYILKIVSCTILVLLTIPVSSLNMLVILTVIKTPKLQTPSFILICSLAMTDFGSGLAAFPINASWRLVELVDRDANICSTFDVGFAIAFTLLSSSELTVTALSIDRYLAIHLSQRYRNQVTNRRVVIVVVVLWCIAVVWGVSSVFITPKVLHTTVVFVGILTFGAIFLCYALAFKALLGQEAMFRKMNRQQQDFKASKSALTSEKETPQELLTTSPPCQQTKRRLFALHHNSKRKKSLQINIIKTSPSKGNEDAVENEDLSTCFASLQSDLMTQDKKRAPEDVKQEFEETRIEHFHKSRHLCKTCIPDDKDVMLSVIDVSKFSKDNVELTDASRNGKESNCSISICVTNSYLKPESKTTSFKGSVDNNSLKTTEDHNYRQKRFSYLRNKMKMFRSGAGASVRLVKYRYTIVTLLWVISMLILCYAPYFFLSFMVAFTGMTNEGAVAWSIAITVMCINSLINPVIYLWRLRALRKACLNILKGICC</sequence>
<dbReference type="InterPro" id="IPR017452">
    <property type="entry name" value="GPCR_Rhodpsn_7TM"/>
</dbReference>
<dbReference type="InParanoid" id="A0A6P8JAT2"/>
<dbReference type="PROSITE" id="PS50262">
    <property type="entry name" value="G_PROTEIN_RECEP_F1_2"/>
    <property type="match status" value="1"/>
</dbReference>
<evidence type="ECO:0000256" key="6">
    <source>
        <dbReference type="SAM" id="MobiDB-lite"/>
    </source>
</evidence>
<dbReference type="Gene3D" id="1.20.1070.10">
    <property type="entry name" value="Rhodopsin 7-helix transmembrane proteins"/>
    <property type="match status" value="2"/>
</dbReference>
<feature type="transmembrane region" description="Helical" evidence="7">
    <location>
        <begin position="105"/>
        <end position="126"/>
    </location>
</feature>
<feature type="transmembrane region" description="Helical" evidence="7">
    <location>
        <begin position="434"/>
        <end position="460"/>
    </location>
</feature>
<reference evidence="10" key="1">
    <citation type="submission" date="2025-08" db="UniProtKB">
        <authorList>
            <consortium name="RefSeq"/>
        </authorList>
    </citation>
    <scope>IDENTIFICATION</scope>
    <source>
        <tissue evidence="10">Tentacle</tissue>
    </source>
</reference>
<dbReference type="Proteomes" id="UP000515163">
    <property type="component" value="Unplaced"/>
</dbReference>
<evidence type="ECO:0000256" key="2">
    <source>
        <dbReference type="ARBA" id="ARBA00022475"/>
    </source>
</evidence>
<comment type="subcellular location">
    <subcellularLocation>
        <location evidence="1">Cell membrane</location>
        <topology evidence="1">Multi-pass membrane protein</topology>
    </subcellularLocation>
</comment>
<feature type="region of interest" description="Disordered" evidence="6">
    <location>
        <begin position="217"/>
        <end position="236"/>
    </location>
</feature>
<feature type="transmembrane region" description="Helical" evidence="7">
    <location>
        <begin position="147"/>
        <end position="168"/>
    </location>
</feature>
<evidence type="ECO:0000313" key="9">
    <source>
        <dbReference type="Proteomes" id="UP000515163"/>
    </source>
</evidence>
<accession>A0A6P8JAT2</accession>
<evidence type="ECO:0000256" key="3">
    <source>
        <dbReference type="ARBA" id="ARBA00022692"/>
    </source>
</evidence>
<dbReference type="PRINTS" id="PR00237">
    <property type="entry name" value="GPCRRHODOPSN"/>
</dbReference>
<evidence type="ECO:0000256" key="7">
    <source>
        <dbReference type="SAM" id="Phobius"/>
    </source>
</evidence>
<keyword evidence="9" id="KW-1185">Reference proteome</keyword>
<dbReference type="PANTHER" id="PTHR22750">
    <property type="entry name" value="G-PROTEIN COUPLED RECEPTOR"/>
    <property type="match status" value="1"/>
</dbReference>
<keyword evidence="5 7" id="KW-0472">Membrane</keyword>
<dbReference type="GO" id="GO:0005886">
    <property type="term" value="C:plasma membrane"/>
    <property type="evidence" value="ECO:0007669"/>
    <property type="project" value="UniProtKB-SubCell"/>
</dbReference>
<keyword evidence="2" id="KW-1003">Cell membrane</keyword>
<feature type="transmembrane region" description="Helical" evidence="7">
    <location>
        <begin position="24"/>
        <end position="50"/>
    </location>
</feature>
<dbReference type="OrthoDB" id="10283669at2759"/>
<gene>
    <name evidence="10" type="primary">LOC116308523</name>
</gene>
<keyword evidence="4 7" id="KW-1133">Transmembrane helix</keyword>
<evidence type="ECO:0000256" key="4">
    <source>
        <dbReference type="ARBA" id="ARBA00022989"/>
    </source>
</evidence>
<dbReference type="InterPro" id="IPR000276">
    <property type="entry name" value="GPCR_Rhodpsn"/>
</dbReference>
<dbReference type="GO" id="GO:0004930">
    <property type="term" value="F:G protein-coupled receptor activity"/>
    <property type="evidence" value="ECO:0007669"/>
    <property type="project" value="InterPro"/>
</dbReference>
<keyword evidence="3 7" id="KW-0812">Transmembrane</keyword>
<evidence type="ECO:0000256" key="5">
    <source>
        <dbReference type="ARBA" id="ARBA00023136"/>
    </source>
</evidence>
<organism evidence="9 10">
    <name type="scientific">Actinia tenebrosa</name>
    <name type="common">Australian red waratah sea anemone</name>
    <dbReference type="NCBI Taxonomy" id="6105"/>
    <lineage>
        <taxon>Eukaryota</taxon>
        <taxon>Metazoa</taxon>
        <taxon>Cnidaria</taxon>
        <taxon>Anthozoa</taxon>
        <taxon>Hexacorallia</taxon>
        <taxon>Actiniaria</taxon>
        <taxon>Actiniidae</taxon>
        <taxon>Actinia</taxon>
    </lineage>
</organism>
<name>A0A6P8JAT2_ACTTE</name>
<evidence type="ECO:0000256" key="1">
    <source>
        <dbReference type="ARBA" id="ARBA00004651"/>
    </source>
</evidence>
<feature type="transmembrane region" description="Helical" evidence="7">
    <location>
        <begin position="466"/>
        <end position="489"/>
    </location>
</feature>
<evidence type="ECO:0000259" key="8">
    <source>
        <dbReference type="PROSITE" id="PS50262"/>
    </source>
</evidence>
<evidence type="ECO:0000313" key="10">
    <source>
        <dbReference type="RefSeq" id="XP_031574833.1"/>
    </source>
</evidence>
<dbReference type="KEGG" id="aten:116308523"/>
<proteinExistence type="predicted"/>
<dbReference type="SUPFAM" id="SSF81321">
    <property type="entry name" value="Family A G protein-coupled receptor-like"/>
    <property type="match status" value="1"/>
</dbReference>
<dbReference type="AlphaFoldDB" id="A0A6P8JAT2"/>